<proteinExistence type="predicted"/>
<organism evidence="1 2">
    <name type="scientific">Trichinella papuae</name>
    <dbReference type="NCBI Taxonomy" id="268474"/>
    <lineage>
        <taxon>Eukaryota</taxon>
        <taxon>Metazoa</taxon>
        <taxon>Ecdysozoa</taxon>
        <taxon>Nematoda</taxon>
        <taxon>Enoplea</taxon>
        <taxon>Dorylaimia</taxon>
        <taxon>Trichinellida</taxon>
        <taxon>Trichinellidae</taxon>
        <taxon>Trichinella</taxon>
    </lineage>
</organism>
<dbReference type="AlphaFoldDB" id="A0A0V1M689"/>
<evidence type="ECO:0000313" key="2">
    <source>
        <dbReference type="Proteomes" id="UP000054843"/>
    </source>
</evidence>
<keyword evidence="2" id="KW-1185">Reference proteome</keyword>
<dbReference type="Proteomes" id="UP000054843">
    <property type="component" value="Unassembled WGS sequence"/>
</dbReference>
<accession>A0A0V1M689</accession>
<gene>
    <name evidence="1" type="ORF">T10_13533</name>
</gene>
<dbReference type="EMBL" id="JYDO01000202">
    <property type="protein sequence ID" value="KRZ67299.1"/>
    <property type="molecule type" value="Genomic_DNA"/>
</dbReference>
<reference evidence="1 2" key="1">
    <citation type="submission" date="2015-01" db="EMBL/GenBank/DDBJ databases">
        <title>Evolution of Trichinella species and genotypes.</title>
        <authorList>
            <person name="Korhonen P.K."/>
            <person name="Edoardo P."/>
            <person name="Giuseppe L.R."/>
            <person name="Gasser R.B."/>
        </authorList>
    </citation>
    <scope>NUCLEOTIDE SEQUENCE [LARGE SCALE GENOMIC DNA]</scope>
    <source>
        <strain evidence="1">ISS1980</strain>
    </source>
</reference>
<sequence length="114" mass="13818">MVYCTRLRNFIEYFTEMSKVFPLLKCKHTGSVLRELQRGCFPGNITKKGENFEKKSFLQKRENSMGYRPPNFEILEENVLLQKWTYWVLIYRKQLDKYNEVIRSVPVCVFFEIF</sequence>
<comment type="caution">
    <text evidence="1">The sequence shown here is derived from an EMBL/GenBank/DDBJ whole genome shotgun (WGS) entry which is preliminary data.</text>
</comment>
<protein>
    <submittedName>
        <fullName evidence="1">Uncharacterized protein</fullName>
    </submittedName>
</protein>
<evidence type="ECO:0000313" key="1">
    <source>
        <dbReference type="EMBL" id="KRZ67299.1"/>
    </source>
</evidence>
<name>A0A0V1M689_9BILA</name>